<evidence type="ECO:0000313" key="2">
    <source>
        <dbReference type="EMBL" id="KAH9423899.1"/>
    </source>
</evidence>
<gene>
    <name evidence="2" type="ORF">DERP_005483</name>
</gene>
<accession>A0ABQ8JMX8</accession>
<reference evidence="2 3" key="1">
    <citation type="journal article" date="2018" name="J. Allergy Clin. Immunol.">
        <title>High-quality assembly of Dermatophagoides pteronyssinus genome and transcriptome reveals a wide range of novel allergens.</title>
        <authorList>
            <person name="Liu X.Y."/>
            <person name="Yang K.Y."/>
            <person name="Wang M.Q."/>
            <person name="Kwok J.S."/>
            <person name="Zeng X."/>
            <person name="Yang Z."/>
            <person name="Xiao X.J."/>
            <person name="Lau C.P."/>
            <person name="Li Y."/>
            <person name="Huang Z.M."/>
            <person name="Ba J.G."/>
            <person name="Yim A.K."/>
            <person name="Ouyang C.Y."/>
            <person name="Ngai S.M."/>
            <person name="Chan T.F."/>
            <person name="Leung E.L."/>
            <person name="Liu L."/>
            <person name="Liu Z.G."/>
            <person name="Tsui S.K."/>
        </authorList>
    </citation>
    <scope>NUCLEOTIDE SEQUENCE [LARGE SCALE GENOMIC DNA]</scope>
    <source>
        <strain evidence="2">Derp</strain>
    </source>
</reference>
<keyword evidence="3" id="KW-1185">Reference proteome</keyword>
<protein>
    <submittedName>
        <fullName evidence="2">Uncharacterized protein</fullName>
    </submittedName>
</protein>
<keyword evidence="1" id="KW-1133">Transmembrane helix</keyword>
<reference evidence="2 3" key="2">
    <citation type="journal article" date="2022" name="Mol. Biol. Evol.">
        <title>Comparative Genomics Reveals Insights into the Divergent Evolution of Astigmatic Mites and Household Pest Adaptations.</title>
        <authorList>
            <person name="Xiong Q."/>
            <person name="Wan A.T."/>
            <person name="Liu X."/>
            <person name="Fung C.S."/>
            <person name="Xiao X."/>
            <person name="Malainual N."/>
            <person name="Hou J."/>
            <person name="Wang L."/>
            <person name="Wang M."/>
            <person name="Yang K.Y."/>
            <person name="Cui Y."/>
            <person name="Leung E.L."/>
            <person name="Nong W."/>
            <person name="Shin S.K."/>
            <person name="Au S.W."/>
            <person name="Jeong K.Y."/>
            <person name="Chew F.T."/>
            <person name="Hui J.H."/>
            <person name="Leung T.F."/>
            <person name="Tungtrongchitr A."/>
            <person name="Zhong N."/>
            <person name="Liu Z."/>
            <person name="Tsui S.K."/>
        </authorList>
    </citation>
    <scope>NUCLEOTIDE SEQUENCE [LARGE SCALE GENOMIC DNA]</scope>
    <source>
        <strain evidence="2">Derp</strain>
    </source>
</reference>
<keyword evidence="1" id="KW-0472">Membrane</keyword>
<dbReference type="Proteomes" id="UP000887458">
    <property type="component" value="Unassembled WGS sequence"/>
</dbReference>
<keyword evidence="1" id="KW-0812">Transmembrane</keyword>
<organism evidence="2 3">
    <name type="scientific">Dermatophagoides pteronyssinus</name>
    <name type="common">European house dust mite</name>
    <dbReference type="NCBI Taxonomy" id="6956"/>
    <lineage>
        <taxon>Eukaryota</taxon>
        <taxon>Metazoa</taxon>
        <taxon>Ecdysozoa</taxon>
        <taxon>Arthropoda</taxon>
        <taxon>Chelicerata</taxon>
        <taxon>Arachnida</taxon>
        <taxon>Acari</taxon>
        <taxon>Acariformes</taxon>
        <taxon>Sarcoptiformes</taxon>
        <taxon>Astigmata</taxon>
        <taxon>Psoroptidia</taxon>
        <taxon>Analgoidea</taxon>
        <taxon>Pyroglyphidae</taxon>
        <taxon>Dermatophagoidinae</taxon>
        <taxon>Dermatophagoides</taxon>
    </lineage>
</organism>
<feature type="transmembrane region" description="Helical" evidence="1">
    <location>
        <begin position="94"/>
        <end position="112"/>
    </location>
</feature>
<sequence length="154" mass="17689">MDILPVNQLVLLDLDLVNLVPNLSLQLQDQRLTILDAHCENGRNGRGPIHLHLDIPVSRFLNVPKEYYLPLLIYAYNVYKAYKVLKNLLGIARIPVPIFAFIICIIVCIFVVRRGSVSMEFTNHFFGVLRLIFHTGNELKYLNQVFDKSLSLLL</sequence>
<name>A0ABQ8JMX8_DERPT</name>
<evidence type="ECO:0000256" key="1">
    <source>
        <dbReference type="SAM" id="Phobius"/>
    </source>
</evidence>
<dbReference type="EMBL" id="NJHN03000031">
    <property type="protein sequence ID" value="KAH9423899.1"/>
    <property type="molecule type" value="Genomic_DNA"/>
</dbReference>
<evidence type="ECO:0000313" key="3">
    <source>
        <dbReference type="Proteomes" id="UP000887458"/>
    </source>
</evidence>
<comment type="caution">
    <text evidence="2">The sequence shown here is derived from an EMBL/GenBank/DDBJ whole genome shotgun (WGS) entry which is preliminary data.</text>
</comment>
<proteinExistence type="predicted"/>